<dbReference type="PANTHER" id="PTHR46355:SF1">
    <property type="entry name" value="STING ER EXIT PROTEIN"/>
    <property type="match status" value="1"/>
</dbReference>
<comment type="caution">
    <text evidence="3">The sequence shown here is derived from an EMBL/GenBank/DDBJ whole genome shotgun (WGS) entry which is preliminary data.</text>
</comment>
<dbReference type="OrthoDB" id="418131at2759"/>
<evidence type="ECO:0000259" key="2">
    <source>
        <dbReference type="Pfam" id="PF25809"/>
    </source>
</evidence>
<accession>A0A9P6AWW9</accession>
<evidence type="ECO:0000313" key="4">
    <source>
        <dbReference type="Proteomes" id="UP000886523"/>
    </source>
</evidence>
<name>A0A9P6AWW9_9AGAM</name>
<evidence type="ECO:0000313" key="3">
    <source>
        <dbReference type="EMBL" id="KAF9513314.1"/>
    </source>
</evidence>
<dbReference type="GO" id="GO:0005737">
    <property type="term" value="C:cytoplasm"/>
    <property type="evidence" value="ECO:0007669"/>
    <property type="project" value="GOC"/>
</dbReference>
<dbReference type="Proteomes" id="UP000886523">
    <property type="component" value="Unassembled WGS sequence"/>
</dbReference>
<dbReference type="EMBL" id="MU128974">
    <property type="protein sequence ID" value="KAF9513314.1"/>
    <property type="molecule type" value="Genomic_DNA"/>
</dbReference>
<protein>
    <recommendedName>
        <fullName evidence="2">STEEP1 domain-containing protein</fullName>
    </recommendedName>
</protein>
<dbReference type="GO" id="GO:0090158">
    <property type="term" value="P:endoplasmic reticulum membrane organization"/>
    <property type="evidence" value="ECO:0007669"/>
    <property type="project" value="TreeGrafter"/>
</dbReference>
<keyword evidence="4" id="KW-1185">Reference proteome</keyword>
<evidence type="ECO:0000256" key="1">
    <source>
        <dbReference type="ARBA" id="ARBA00024205"/>
    </source>
</evidence>
<dbReference type="Pfam" id="PF25809">
    <property type="entry name" value="STEEP1"/>
    <property type="match status" value="1"/>
</dbReference>
<feature type="domain" description="STEEP1" evidence="2">
    <location>
        <begin position="21"/>
        <end position="134"/>
    </location>
</feature>
<dbReference type="InterPro" id="IPR029704">
    <property type="entry name" value="STEEP-like"/>
</dbReference>
<gene>
    <name evidence="3" type="ORF">BS47DRAFT_1329664</name>
</gene>
<comment type="similarity">
    <text evidence="1">Belongs to the STEEP1 family.</text>
</comment>
<dbReference type="GO" id="GO:0006888">
    <property type="term" value="P:endoplasmic reticulum to Golgi vesicle-mediated transport"/>
    <property type="evidence" value="ECO:0007669"/>
    <property type="project" value="TreeGrafter"/>
</dbReference>
<dbReference type="InterPro" id="IPR057965">
    <property type="entry name" value="STEEP1_dom"/>
</dbReference>
<dbReference type="PANTHER" id="PTHR46355">
    <property type="entry name" value="UPF0428 PROTEIN CXORF56"/>
    <property type="match status" value="1"/>
</dbReference>
<sequence length="165" mass="18223">MPKIVSRSAVSASTDAVPTESSVAALKVYYCLCGEFILVIDKDLKLLPRRKTDGAIILRSQDAGSAKARAFKFNVNLASPIFVRRTQGHERQYRFHCTRCTLPIGYQMTPPPLKSGPFVYLNYGAVTQQQGYVPPEAFDGENDAYMAREALSQLAVDTQSNDISL</sequence>
<dbReference type="AlphaFoldDB" id="A0A9P6AWW9"/>
<reference evidence="3" key="1">
    <citation type="journal article" date="2020" name="Nat. Commun.">
        <title>Large-scale genome sequencing of mycorrhizal fungi provides insights into the early evolution of symbiotic traits.</title>
        <authorList>
            <person name="Miyauchi S."/>
            <person name="Kiss E."/>
            <person name="Kuo A."/>
            <person name="Drula E."/>
            <person name="Kohler A."/>
            <person name="Sanchez-Garcia M."/>
            <person name="Morin E."/>
            <person name="Andreopoulos B."/>
            <person name="Barry K.W."/>
            <person name="Bonito G."/>
            <person name="Buee M."/>
            <person name="Carver A."/>
            <person name="Chen C."/>
            <person name="Cichocki N."/>
            <person name="Clum A."/>
            <person name="Culley D."/>
            <person name="Crous P.W."/>
            <person name="Fauchery L."/>
            <person name="Girlanda M."/>
            <person name="Hayes R.D."/>
            <person name="Keri Z."/>
            <person name="LaButti K."/>
            <person name="Lipzen A."/>
            <person name="Lombard V."/>
            <person name="Magnuson J."/>
            <person name="Maillard F."/>
            <person name="Murat C."/>
            <person name="Nolan M."/>
            <person name="Ohm R.A."/>
            <person name="Pangilinan J."/>
            <person name="Pereira M.F."/>
            <person name="Perotto S."/>
            <person name="Peter M."/>
            <person name="Pfister S."/>
            <person name="Riley R."/>
            <person name="Sitrit Y."/>
            <person name="Stielow J.B."/>
            <person name="Szollosi G."/>
            <person name="Zifcakova L."/>
            <person name="Stursova M."/>
            <person name="Spatafora J.W."/>
            <person name="Tedersoo L."/>
            <person name="Vaario L.M."/>
            <person name="Yamada A."/>
            <person name="Yan M."/>
            <person name="Wang P."/>
            <person name="Xu J."/>
            <person name="Bruns T."/>
            <person name="Baldrian P."/>
            <person name="Vilgalys R."/>
            <person name="Dunand C."/>
            <person name="Henrissat B."/>
            <person name="Grigoriev I.V."/>
            <person name="Hibbett D."/>
            <person name="Nagy L.G."/>
            <person name="Martin F.M."/>
        </authorList>
    </citation>
    <scope>NUCLEOTIDE SEQUENCE</scope>
    <source>
        <strain evidence="3">UP504</strain>
    </source>
</reference>
<proteinExistence type="inferred from homology"/>
<organism evidence="3 4">
    <name type="scientific">Hydnum rufescens UP504</name>
    <dbReference type="NCBI Taxonomy" id="1448309"/>
    <lineage>
        <taxon>Eukaryota</taxon>
        <taxon>Fungi</taxon>
        <taxon>Dikarya</taxon>
        <taxon>Basidiomycota</taxon>
        <taxon>Agaricomycotina</taxon>
        <taxon>Agaricomycetes</taxon>
        <taxon>Cantharellales</taxon>
        <taxon>Hydnaceae</taxon>
        <taxon>Hydnum</taxon>
    </lineage>
</organism>